<dbReference type="HOGENOM" id="CLU_045857_0_0_1"/>
<protein>
    <submittedName>
        <fullName evidence="1">Uncharacterized protein</fullName>
    </submittedName>
</protein>
<dbReference type="RefSeq" id="XP_040678489.1">
    <property type="nucleotide sequence ID" value="XM_040823236.1"/>
</dbReference>
<dbReference type="EMBL" id="AZHE01000010">
    <property type="protein sequence ID" value="KHN97423.1"/>
    <property type="molecule type" value="Genomic_DNA"/>
</dbReference>
<sequence length="299" mass="33444">MLDSVSELRKKIEYPFSAAQDGTINAVVTLAAIEHGKGNYESSAMHVSGVKEMIRMRGGISQVKHTSPLTARMVLWVSMLVTRQPQFGINDHVEGHGISPDLQWQLASANLDPGSFGICCREIDPSVRDVLARLRHIFHHGKVTITTELHDLTCFVIHKLLSPLESSCDGIQEYNHAVSLSLRHALVLYLLIIRRTTYYSHAHMAALLAKRLRGHLQDLPPHDGGLDSMKIWAISMGMVSSLDLIDRQFASEARSARSSSGLSCWNHVLTHLESILWLNIQQDNLFLSGWQEILTNTNR</sequence>
<dbReference type="Proteomes" id="UP000030816">
    <property type="component" value="Unassembled WGS sequence"/>
</dbReference>
<gene>
    <name evidence="1" type="ORF">MAM_04438</name>
</gene>
<dbReference type="PANTHER" id="PTHR37540">
    <property type="entry name" value="TRANSCRIPTION FACTOR (ACR-2), PUTATIVE-RELATED-RELATED"/>
    <property type="match status" value="1"/>
</dbReference>
<name>A0A0B2WTP5_METAS</name>
<keyword evidence="2" id="KW-1185">Reference proteome</keyword>
<dbReference type="GeneID" id="63738893"/>
<dbReference type="STRING" id="1081103.A0A0B2WTP5"/>
<evidence type="ECO:0000313" key="2">
    <source>
        <dbReference type="Proteomes" id="UP000030816"/>
    </source>
</evidence>
<dbReference type="PANTHER" id="PTHR37540:SF5">
    <property type="entry name" value="TRANSCRIPTION FACTOR DOMAIN-CONTAINING PROTEIN"/>
    <property type="match status" value="1"/>
</dbReference>
<organism evidence="1 2">
    <name type="scientific">Metarhizium album (strain ARSEF 1941)</name>
    <dbReference type="NCBI Taxonomy" id="1081103"/>
    <lineage>
        <taxon>Eukaryota</taxon>
        <taxon>Fungi</taxon>
        <taxon>Dikarya</taxon>
        <taxon>Ascomycota</taxon>
        <taxon>Pezizomycotina</taxon>
        <taxon>Sordariomycetes</taxon>
        <taxon>Hypocreomycetidae</taxon>
        <taxon>Hypocreales</taxon>
        <taxon>Clavicipitaceae</taxon>
        <taxon>Metarhizium</taxon>
    </lineage>
</organism>
<accession>A0A0B2WTP5</accession>
<dbReference type="AlphaFoldDB" id="A0A0B2WTP5"/>
<reference evidence="1 2" key="1">
    <citation type="journal article" date="2014" name="Proc. Natl. Acad. Sci. U.S.A.">
        <title>Trajectory and genomic determinants of fungal-pathogen speciation and host adaptation.</title>
        <authorList>
            <person name="Hu X."/>
            <person name="Xiao G."/>
            <person name="Zheng P."/>
            <person name="Shang Y."/>
            <person name="Su Y."/>
            <person name="Zhang X."/>
            <person name="Liu X."/>
            <person name="Zhan S."/>
            <person name="St Leger R.J."/>
            <person name="Wang C."/>
        </authorList>
    </citation>
    <scope>NUCLEOTIDE SEQUENCE [LARGE SCALE GENOMIC DNA]</scope>
    <source>
        <strain evidence="1 2">ARSEF 1941</strain>
    </source>
</reference>
<dbReference type="OrthoDB" id="4934372at2759"/>
<evidence type="ECO:0000313" key="1">
    <source>
        <dbReference type="EMBL" id="KHN97423.1"/>
    </source>
</evidence>
<comment type="caution">
    <text evidence="1">The sequence shown here is derived from an EMBL/GenBank/DDBJ whole genome shotgun (WGS) entry which is preliminary data.</text>
</comment>
<proteinExistence type="predicted"/>